<proteinExistence type="predicted"/>
<accession>A0ABP0LWS3</accession>
<protein>
    <submittedName>
        <fullName evidence="1">Uncharacterized protein</fullName>
    </submittedName>
</protein>
<gene>
    <name evidence="1" type="ORF">CCMP2556_LOCUS23094</name>
</gene>
<feature type="non-terminal residue" evidence="1">
    <location>
        <position position="92"/>
    </location>
</feature>
<dbReference type="Proteomes" id="UP001642484">
    <property type="component" value="Unassembled WGS sequence"/>
</dbReference>
<dbReference type="EMBL" id="CAXAMN010014536">
    <property type="protein sequence ID" value="CAK9043664.1"/>
    <property type="molecule type" value="Genomic_DNA"/>
</dbReference>
<evidence type="ECO:0000313" key="2">
    <source>
        <dbReference type="Proteomes" id="UP001642484"/>
    </source>
</evidence>
<reference evidence="1 2" key="1">
    <citation type="submission" date="2024-02" db="EMBL/GenBank/DDBJ databases">
        <authorList>
            <person name="Chen Y."/>
            <person name="Shah S."/>
            <person name="Dougan E. K."/>
            <person name="Thang M."/>
            <person name="Chan C."/>
        </authorList>
    </citation>
    <scope>NUCLEOTIDE SEQUENCE [LARGE SCALE GENOMIC DNA]</scope>
</reference>
<evidence type="ECO:0000313" key="1">
    <source>
        <dbReference type="EMBL" id="CAK9043664.1"/>
    </source>
</evidence>
<keyword evidence="2" id="KW-1185">Reference proteome</keyword>
<organism evidence="1 2">
    <name type="scientific">Durusdinium trenchii</name>
    <dbReference type="NCBI Taxonomy" id="1381693"/>
    <lineage>
        <taxon>Eukaryota</taxon>
        <taxon>Sar</taxon>
        <taxon>Alveolata</taxon>
        <taxon>Dinophyceae</taxon>
        <taxon>Suessiales</taxon>
        <taxon>Symbiodiniaceae</taxon>
        <taxon>Durusdinium</taxon>
    </lineage>
</organism>
<sequence>MDRKRTVTKDPYNPEFKDAFQFNEAYPSSEKIYQEEDGTCTQMYYAKQGIITEEMAFIAARCVRAWMPSLSVQKWRVALPVGTVPIYQALEK</sequence>
<name>A0ABP0LWS3_9DINO</name>
<comment type="caution">
    <text evidence="1">The sequence shown here is derived from an EMBL/GenBank/DDBJ whole genome shotgun (WGS) entry which is preliminary data.</text>
</comment>